<dbReference type="Gene3D" id="3.60.21.10">
    <property type="match status" value="1"/>
</dbReference>
<dbReference type="AlphaFoldDB" id="A0A6A9UQS1"/>
<dbReference type="InterPro" id="IPR004843">
    <property type="entry name" value="Calcineurin-like_PHP"/>
</dbReference>
<dbReference type="PROSITE" id="PS51257">
    <property type="entry name" value="PROKAR_LIPOPROTEIN"/>
    <property type="match status" value="1"/>
</dbReference>
<reference evidence="2 3" key="1">
    <citation type="submission" date="2019-12" db="EMBL/GenBank/DDBJ databases">
        <title>Auraticoccus cholistani sp. nov., an actinomycete isolated from soil of Cholistan desert.</title>
        <authorList>
            <person name="Cheema M.T."/>
        </authorList>
    </citation>
    <scope>NUCLEOTIDE SEQUENCE [LARGE SCALE GENOMIC DNA]</scope>
    <source>
        <strain evidence="2 3">F435</strain>
    </source>
</reference>
<proteinExistence type="predicted"/>
<accession>A0A6A9UQS1</accession>
<dbReference type="SUPFAM" id="SSF56300">
    <property type="entry name" value="Metallo-dependent phosphatases"/>
    <property type="match status" value="1"/>
</dbReference>
<name>A0A6A9UQS1_9ACTN</name>
<dbReference type="Proteomes" id="UP000435304">
    <property type="component" value="Unassembled WGS sequence"/>
</dbReference>
<dbReference type="Pfam" id="PF00149">
    <property type="entry name" value="Metallophos"/>
    <property type="match status" value="1"/>
</dbReference>
<dbReference type="GO" id="GO:0008758">
    <property type="term" value="F:UDP-2,3-diacylglucosamine hydrolase activity"/>
    <property type="evidence" value="ECO:0007669"/>
    <property type="project" value="TreeGrafter"/>
</dbReference>
<dbReference type="GO" id="GO:0016020">
    <property type="term" value="C:membrane"/>
    <property type="evidence" value="ECO:0007669"/>
    <property type="project" value="GOC"/>
</dbReference>
<organism evidence="2 3">
    <name type="scientific">Auraticoccus cholistanensis</name>
    <dbReference type="NCBI Taxonomy" id="2656650"/>
    <lineage>
        <taxon>Bacteria</taxon>
        <taxon>Bacillati</taxon>
        <taxon>Actinomycetota</taxon>
        <taxon>Actinomycetes</taxon>
        <taxon>Propionibacteriales</taxon>
        <taxon>Propionibacteriaceae</taxon>
        <taxon>Auraticoccus</taxon>
    </lineage>
</organism>
<dbReference type="InterPro" id="IPR051158">
    <property type="entry name" value="Metallophosphoesterase_sf"/>
</dbReference>
<dbReference type="EMBL" id="WPCU01000003">
    <property type="protein sequence ID" value="MVA74918.1"/>
    <property type="molecule type" value="Genomic_DNA"/>
</dbReference>
<dbReference type="GO" id="GO:0009245">
    <property type="term" value="P:lipid A biosynthetic process"/>
    <property type="evidence" value="ECO:0007669"/>
    <property type="project" value="TreeGrafter"/>
</dbReference>
<protein>
    <submittedName>
        <fullName evidence="2">Metallophosphoesterase</fullName>
    </submittedName>
</protein>
<gene>
    <name evidence="2" type="ORF">GC722_02575</name>
</gene>
<dbReference type="PANTHER" id="PTHR31302:SF20">
    <property type="entry name" value="CONSERVED PROTEIN"/>
    <property type="match status" value="1"/>
</dbReference>
<dbReference type="PANTHER" id="PTHR31302">
    <property type="entry name" value="TRANSMEMBRANE PROTEIN WITH METALLOPHOSPHOESTERASE DOMAIN-RELATED"/>
    <property type="match status" value="1"/>
</dbReference>
<keyword evidence="3" id="KW-1185">Reference proteome</keyword>
<evidence type="ECO:0000313" key="3">
    <source>
        <dbReference type="Proteomes" id="UP000435304"/>
    </source>
</evidence>
<sequence>MRPLPRAAAAVGALGAACLVWATAVEPRSFRLRRVTVPLLPAGAPPLRVLHVSDIHLHHDQHAKQRWLSRLGALEPDLVVDTGDNLSDAEAVGPLGEALGRLLDRPGVFVMGSNDYYSPVPKNPLGYLRRGGTGPNRSLERPVDLPVDELRQQLGRGGWQDLTHRRVSLELHGVRVELRGTDDAHLDRDDYAAVAGPAGPGHDVVLGVTHAPYLRVLDAMAADRVDLVLAGHTHGGQVCLPGGRALVTNCDLDPARVKGLSSHTARTPEGDLHTAALHVSAGVGGSRYAPYRFACFPEATLLTLVPRSATTG</sequence>
<evidence type="ECO:0000313" key="2">
    <source>
        <dbReference type="EMBL" id="MVA74918.1"/>
    </source>
</evidence>
<dbReference type="InterPro" id="IPR029052">
    <property type="entry name" value="Metallo-depent_PP-like"/>
</dbReference>
<evidence type="ECO:0000259" key="1">
    <source>
        <dbReference type="Pfam" id="PF00149"/>
    </source>
</evidence>
<dbReference type="RefSeq" id="WP_331714320.1">
    <property type="nucleotide sequence ID" value="NZ_WPCU01000003.1"/>
</dbReference>
<feature type="domain" description="Calcineurin-like phosphoesterase" evidence="1">
    <location>
        <begin position="47"/>
        <end position="235"/>
    </location>
</feature>
<comment type="caution">
    <text evidence="2">The sequence shown here is derived from an EMBL/GenBank/DDBJ whole genome shotgun (WGS) entry which is preliminary data.</text>
</comment>